<keyword evidence="2" id="KW-1185">Reference proteome</keyword>
<organism evidence="1 2">
    <name type="scientific">Artemia franciscana</name>
    <name type="common">Brine shrimp</name>
    <name type="synonym">Artemia sanfranciscana</name>
    <dbReference type="NCBI Taxonomy" id="6661"/>
    <lineage>
        <taxon>Eukaryota</taxon>
        <taxon>Metazoa</taxon>
        <taxon>Ecdysozoa</taxon>
        <taxon>Arthropoda</taxon>
        <taxon>Crustacea</taxon>
        <taxon>Branchiopoda</taxon>
        <taxon>Anostraca</taxon>
        <taxon>Artemiidae</taxon>
        <taxon>Artemia</taxon>
    </lineage>
</organism>
<dbReference type="EMBL" id="JAVRJZ010000007">
    <property type="protein sequence ID" value="KAK2720746.1"/>
    <property type="molecule type" value="Genomic_DNA"/>
</dbReference>
<dbReference type="AlphaFoldDB" id="A0AA88LCV5"/>
<proteinExistence type="predicted"/>
<gene>
    <name evidence="1" type="ORF">QYM36_004584</name>
</gene>
<dbReference type="Proteomes" id="UP001187531">
    <property type="component" value="Unassembled WGS sequence"/>
</dbReference>
<evidence type="ECO:0000313" key="1">
    <source>
        <dbReference type="EMBL" id="KAK2720746.1"/>
    </source>
</evidence>
<protein>
    <submittedName>
        <fullName evidence="1">Uncharacterized protein</fullName>
    </submittedName>
</protein>
<evidence type="ECO:0000313" key="2">
    <source>
        <dbReference type="Proteomes" id="UP001187531"/>
    </source>
</evidence>
<accession>A0AA88LCV5</accession>
<sequence length="78" mass="9229">MDKEAGEENRLAWKNYVHIKAKQKETLECLKNSKCLVYVDYEALEQKKSSFRPMPLVKVKEFVEIFKDKEEEFVASRG</sequence>
<comment type="caution">
    <text evidence="1">The sequence shown here is derived from an EMBL/GenBank/DDBJ whole genome shotgun (WGS) entry which is preliminary data.</text>
</comment>
<name>A0AA88LCV5_ARTSF</name>
<reference evidence="1" key="1">
    <citation type="submission" date="2023-07" db="EMBL/GenBank/DDBJ databases">
        <title>Chromosome-level genome assembly of Artemia franciscana.</title>
        <authorList>
            <person name="Jo E."/>
        </authorList>
    </citation>
    <scope>NUCLEOTIDE SEQUENCE</scope>
    <source>
        <tissue evidence="1">Whole body</tissue>
    </source>
</reference>